<name>A0A645JCY5_9ZZZZ</name>
<organism evidence="1">
    <name type="scientific">bioreactor metagenome</name>
    <dbReference type="NCBI Taxonomy" id="1076179"/>
    <lineage>
        <taxon>unclassified sequences</taxon>
        <taxon>metagenomes</taxon>
        <taxon>ecological metagenomes</taxon>
    </lineage>
</organism>
<accession>A0A645JCY5</accession>
<comment type="caution">
    <text evidence="1">The sequence shown here is derived from an EMBL/GenBank/DDBJ whole genome shotgun (WGS) entry which is preliminary data.</text>
</comment>
<gene>
    <name evidence="1" type="ORF">SDC9_209323</name>
</gene>
<protein>
    <submittedName>
        <fullName evidence="1">Uncharacterized protein</fullName>
    </submittedName>
</protein>
<dbReference type="AlphaFoldDB" id="A0A645JCY5"/>
<reference evidence="1" key="1">
    <citation type="submission" date="2019-08" db="EMBL/GenBank/DDBJ databases">
        <authorList>
            <person name="Kucharzyk K."/>
            <person name="Murdoch R.W."/>
            <person name="Higgins S."/>
            <person name="Loffler F."/>
        </authorList>
    </citation>
    <scope>NUCLEOTIDE SEQUENCE</scope>
</reference>
<proteinExistence type="predicted"/>
<sequence length="56" mass="6575">MWIDDLVDGRFSKLYAHEQDHDGHDKPRDVFDASMAEWVRGIRWLVGHLEAHEGDD</sequence>
<evidence type="ECO:0000313" key="1">
    <source>
        <dbReference type="EMBL" id="MPN61585.1"/>
    </source>
</evidence>
<dbReference type="EMBL" id="VSSQ01138394">
    <property type="protein sequence ID" value="MPN61585.1"/>
    <property type="molecule type" value="Genomic_DNA"/>
</dbReference>